<organism evidence="2 3">
    <name type="scientific">Cotesia glomerata</name>
    <name type="common">Lepidopteran parasitic wasp</name>
    <name type="synonym">Apanteles glomeratus</name>
    <dbReference type="NCBI Taxonomy" id="32391"/>
    <lineage>
        <taxon>Eukaryota</taxon>
        <taxon>Metazoa</taxon>
        <taxon>Ecdysozoa</taxon>
        <taxon>Arthropoda</taxon>
        <taxon>Hexapoda</taxon>
        <taxon>Insecta</taxon>
        <taxon>Pterygota</taxon>
        <taxon>Neoptera</taxon>
        <taxon>Endopterygota</taxon>
        <taxon>Hymenoptera</taxon>
        <taxon>Apocrita</taxon>
        <taxon>Ichneumonoidea</taxon>
        <taxon>Braconidae</taxon>
        <taxon>Microgastrinae</taxon>
        <taxon>Cotesia</taxon>
    </lineage>
</organism>
<protein>
    <submittedName>
        <fullName evidence="2">Uncharacterized protein</fullName>
    </submittedName>
</protein>
<proteinExistence type="predicted"/>
<dbReference type="AlphaFoldDB" id="A0AAV7IT88"/>
<sequence length="223" mass="24885">MAATSWVFFACIVLFACTNANPVDDIEGTLEAAIEKCRYSESEMKKINSETVPNTTHGFGNVNMTCGFSYFNLIKKEFYLDTKTVEDFYLRVYSHEHPSVTNNLDSNVAIDILRFCSQYIKASLGTSQIDKAPKYPAKIITSVDASLETKQIENSPKDFSEVTKPDQGSLSENKIIECDGKRFMGIDNDGHGNCLFYSLAYLKTGNANEGSILSKRNCAICRR</sequence>
<evidence type="ECO:0000313" key="3">
    <source>
        <dbReference type="Proteomes" id="UP000826195"/>
    </source>
</evidence>
<accession>A0AAV7IT88</accession>
<reference evidence="2 3" key="1">
    <citation type="journal article" date="2021" name="J. Hered.">
        <title>A chromosome-level genome assembly of the parasitoid wasp, Cotesia glomerata (Hymenoptera: Braconidae).</title>
        <authorList>
            <person name="Pinto B.J."/>
            <person name="Weis J.J."/>
            <person name="Gamble T."/>
            <person name="Ode P.J."/>
            <person name="Paul R."/>
            <person name="Zaspel J.M."/>
        </authorList>
    </citation>
    <scope>NUCLEOTIDE SEQUENCE [LARGE SCALE GENOMIC DNA]</scope>
    <source>
        <strain evidence="2">CgM1</strain>
    </source>
</reference>
<comment type="caution">
    <text evidence="2">The sequence shown here is derived from an EMBL/GenBank/DDBJ whole genome shotgun (WGS) entry which is preliminary data.</text>
</comment>
<dbReference type="EMBL" id="JAHXZJ010001119">
    <property type="protein sequence ID" value="KAH0555400.1"/>
    <property type="molecule type" value="Genomic_DNA"/>
</dbReference>
<evidence type="ECO:0000313" key="2">
    <source>
        <dbReference type="EMBL" id="KAH0555400.1"/>
    </source>
</evidence>
<feature type="signal peptide" evidence="1">
    <location>
        <begin position="1"/>
        <end position="20"/>
    </location>
</feature>
<feature type="chain" id="PRO_5043451234" evidence="1">
    <location>
        <begin position="21"/>
        <end position="223"/>
    </location>
</feature>
<evidence type="ECO:0000256" key="1">
    <source>
        <dbReference type="SAM" id="SignalP"/>
    </source>
</evidence>
<dbReference type="Proteomes" id="UP000826195">
    <property type="component" value="Unassembled WGS sequence"/>
</dbReference>
<keyword evidence="3" id="KW-1185">Reference proteome</keyword>
<gene>
    <name evidence="2" type="ORF">KQX54_018464</name>
</gene>
<name>A0AAV7IT88_COTGL</name>
<keyword evidence="1" id="KW-0732">Signal</keyword>